<keyword evidence="1" id="KW-0472">Membrane</keyword>
<protein>
    <submittedName>
        <fullName evidence="4">DUF1616 domain-containing protein</fullName>
    </submittedName>
</protein>
<name>A0A9E5A6W8_9EURY</name>
<evidence type="ECO:0000313" key="3">
    <source>
        <dbReference type="EMBL" id="MCZ3367221.1"/>
    </source>
</evidence>
<sequence>MSKFNLDKPLSIILIIALIIAVAATIYIVVFPQPGEKFTEFYILGPTGKAGDYPTNLTAGESGNMIIGIVNHEYTNTTYQLVVKNNQNILKNESITLTNSEQKEIPFKFNLPAGNQNVKFLLYKLPDTQNVYRSLNLNVSVT</sequence>
<dbReference type="InterPro" id="IPR011674">
    <property type="entry name" value="DUF1616"/>
</dbReference>
<dbReference type="Pfam" id="PF07760">
    <property type="entry name" value="DUF1616"/>
    <property type="match status" value="1"/>
</dbReference>
<feature type="transmembrane region" description="Helical" evidence="1">
    <location>
        <begin position="12"/>
        <end position="31"/>
    </location>
</feature>
<feature type="domain" description="DUF1616" evidence="2">
    <location>
        <begin position="5"/>
        <end position="139"/>
    </location>
</feature>
<dbReference type="RefSeq" id="WP_048082476.1">
    <property type="nucleotide sequence ID" value="NZ_JAPVER010000020.1"/>
</dbReference>
<accession>A0A9E5A6W8</accession>
<dbReference type="Proteomes" id="UP001068021">
    <property type="component" value="Unassembled WGS sequence"/>
</dbReference>
<evidence type="ECO:0000313" key="4">
    <source>
        <dbReference type="EMBL" id="MCZ3373631.1"/>
    </source>
</evidence>
<reference evidence="4" key="1">
    <citation type="submission" date="2022-12" db="EMBL/GenBank/DDBJ databases">
        <title>Reclassification of two methanogenic archaea species isolated from the Kolyma lowland permafrost.</title>
        <authorList>
            <person name="Trubitsyn V.E."/>
            <person name="Rivkina E.M."/>
            <person name="Shcherbakova V.A."/>
        </authorList>
    </citation>
    <scope>NUCLEOTIDE SEQUENCE</scope>
    <source>
        <strain evidence="3">M2</strain>
        <strain evidence="4">MK4</strain>
    </source>
</reference>
<dbReference type="EMBL" id="JAPVES010000030">
    <property type="protein sequence ID" value="MCZ3373631.1"/>
    <property type="molecule type" value="Genomic_DNA"/>
</dbReference>
<keyword evidence="1" id="KW-0812">Transmembrane</keyword>
<dbReference type="AlphaFoldDB" id="A0A9E5A6W8"/>
<evidence type="ECO:0000256" key="1">
    <source>
        <dbReference type="SAM" id="Phobius"/>
    </source>
</evidence>
<keyword evidence="5" id="KW-1185">Reference proteome</keyword>
<comment type="caution">
    <text evidence="4">The sequence shown here is derived from an EMBL/GenBank/DDBJ whole genome shotgun (WGS) entry which is preliminary data.</text>
</comment>
<organism evidence="4">
    <name type="scientific">Methanobacterium veterum</name>
    <dbReference type="NCBI Taxonomy" id="408577"/>
    <lineage>
        <taxon>Archaea</taxon>
        <taxon>Methanobacteriati</taxon>
        <taxon>Methanobacteriota</taxon>
        <taxon>Methanomada group</taxon>
        <taxon>Methanobacteria</taxon>
        <taxon>Methanobacteriales</taxon>
        <taxon>Methanobacteriaceae</taxon>
        <taxon>Methanobacterium</taxon>
    </lineage>
</organism>
<gene>
    <name evidence="4" type="ORF">O3H35_13360</name>
    <name evidence="3" type="ORF">O3H54_15130</name>
</gene>
<evidence type="ECO:0000259" key="2">
    <source>
        <dbReference type="Pfam" id="PF07760"/>
    </source>
</evidence>
<dbReference type="EMBL" id="JAPVER010000020">
    <property type="protein sequence ID" value="MCZ3367221.1"/>
    <property type="molecule type" value="Genomic_DNA"/>
</dbReference>
<evidence type="ECO:0000313" key="5">
    <source>
        <dbReference type="Proteomes" id="UP001068021"/>
    </source>
</evidence>
<proteinExistence type="predicted"/>
<dbReference type="Proteomes" id="UP001074446">
    <property type="component" value="Unassembled WGS sequence"/>
</dbReference>
<keyword evidence="1" id="KW-1133">Transmembrane helix</keyword>